<dbReference type="Proteomes" id="UP001631969">
    <property type="component" value="Unassembled WGS sequence"/>
</dbReference>
<proteinExistence type="predicted"/>
<sequence>MKKFVAGLLCGAGLMLSVSVFAEGAIQQITAYLTPDISVEVNGRKIILEHTPVNYDGTIYLPVREMAGVVNLSVDWVEATRTAKLGSGSKTGQGSASGSASIANPGTIEEPPQIIKNGNVYIGLTAWQNKSGAKVTIDYKKRTIVIEQSGYPIVTIDSNNENEYLIENSISYINAALVE</sequence>
<organism evidence="1 2">
    <name type="scientific">Paenibacillus mesotrionivorans</name>
    <dbReference type="NCBI Taxonomy" id="3160968"/>
    <lineage>
        <taxon>Bacteria</taxon>
        <taxon>Bacillati</taxon>
        <taxon>Bacillota</taxon>
        <taxon>Bacilli</taxon>
        <taxon>Bacillales</taxon>
        <taxon>Paenibacillaceae</taxon>
        <taxon>Paenibacillus</taxon>
    </lineage>
</organism>
<dbReference type="EMBL" id="JBJURJ010000024">
    <property type="protein sequence ID" value="MFM9331947.1"/>
    <property type="molecule type" value="Genomic_DNA"/>
</dbReference>
<protein>
    <submittedName>
        <fullName evidence="1">Stalk domain-containing protein</fullName>
    </submittedName>
</protein>
<accession>A0ACC7PC55</accession>
<evidence type="ECO:0000313" key="2">
    <source>
        <dbReference type="Proteomes" id="UP001631969"/>
    </source>
</evidence>
<name>A0ACC7PC55_9BACL</name>
<evidence type="ECO:0000313" key="1">
    <source>
        <dbReference type="EMBL" id="MFM9331947.1"/>
    </source>
</evidence>
<keyword evidence="2" id="KW-1185">Reference proteome</keyword>
<gene>
    <name evidence="1" type="ORF">ACI1P1_26985</name>
</gene>
<reference evidence="1" key="1">
    <citation type="submission" date="2024-12" db="EMBL/GenBank/DDBJ databases">
        <authorList>
            <person name="Wu N."/>
        </authorList>
    </citation>
    <scope>NUCLEOTIDE SEQUENCE</scope>
    <source>
        <strain evidence="1">P15</strain>
    </source>
</reference>
<comment type="caution">
    <text evidence="1">The sequence shown here is derived from an EMBL/GenBank/DDBJ whole genome shotgun (WGS) entry which is preliminary data.</text>
</comment>